<keyword evidence="5" id="KW-0479">Metal-binding</keyword>
<organism evidence="10">
    <name type="scientific">Phytobacter massiliensis</name>
    <dbReference type="NCBI Taxonomy" id="1485952"/>
    <lineage>
        <taxon>Bacteria</taxon>
        <taxon>Pseudomonadati</taxon>
        <taxon>Pseudomonadota</taxon>
        <taxon>Gammaproteobacteria</taxon>
        <taxon>Enterobacterales</taxon>
        <taxon>Enterobacteriaceae</taxon>
        <taxon>Phytobacter</taxon>
    </lineage>
</organism>
<evidence type="ECO:0000256" key="8">
    <source>
        <dbReference type="ARBA" id="ARBA00023014"/>
    </source>
</evidence>
<keyword evidence="3" id="KW-0004">4Fe-4S</keyword>
<dbReference type="NCBIfam" id="TIGR02494">
    <property type="entry name" value="PFLE_PFLC"/>
    <property type="match status" value="1"/>
</dbReference>
<dbReference type="InterPro" id="IPR012839">
    <property type="entry name" value="Organic_radical_activase"/>
</dbReference>
<dbReference type="PROSITE" id="PS51918">
    <property type="entry name" value="RADICAL_SAM"/>
    <property type="match status" value="1"/>
</dbReference>
<dbReference type="InterPro" id="IPR001989">
    <property type="entry name" value="Radical_activat_CS"/>
</dbReference>
<dbReference type="EMBL" id="CACRTZ010000033">
    <property type="protein sequence ID" value="VYU66964.1"/>
    <property type="molecule type" value="Genomic_DNA"/>
</dbReference>
<evidence type="ECO:0000313" key="10">
    <source>
        <dbReference type="EMBL" id="VYU66964.1"/>
    </source>
</evidence>
<dbReference type="InterPro" id="IPR040074">
    <property type="entry name" value="BssD/PflA/YjjW"/>
</dbReference>
<reference evidence="10" key="1">
    <citation type="submission" date="2019-11" db="EMBL/GenBank/DDBJ databases">
        <authorList>
            <person name="Feng L."/>
        </authorList>
    </citation>
    <scope>NUCLEOTIDE SEQUENCE</scope>
    <source>
        <strain evidence="10">EMassiliensisLFYP7</strain>
    </source>
</reference>
<dbReference type="SFLD" id="SFLDG01118">
    <property type="entry name" value="activating_enzymes__group_2"/>
    <property type="match status" value="1"/>
</dbReference>
<evidence type="ECO:0000256" key="6">
    <source>
        <dbReference type="ARBA" id="ARBA00023002"/>
    </source>
</evidence>
<dbReference type="PROSITE" id="PS01087">
    <property type="entry name" value="RADICAL_ACTIVATING"/>
    <property type="match status" value="1"/>
</dbReference>
<dbReference type="InterPro" id="IPR013785">
    <property type="entry name" value="Aldolase_TIM"/>
</dbReference>
<dbReference type="GO" id="GO:0046872">
    <property type="term" value="F:metal ion binding"/>
    <property type="evidence" value="ECO:0007669"/>
    <property type="project" value="UniProtKB-KW"/>
</dbReference>
<comment type="cofactor">
    <cofactor evidence="1">
        <name>[4Fe-4S] cluster</name>
        <dbReference type="ChEBI" id="CHEBI:49883"/>
    </cofactor>
</comment>
<evidence type="ECO:0000256" key="1">
    <source>
        <dbReference type="ARBA" id="ARBA00001966"/>
    </source>
</evidence>
<dbReference type="InterPro" id="IPR034457">
    <property type="entry name" value="Organic_radical-activating"/>
</dbReference>
<dbReference type="InterPro" id="IPR007197">
    <property type="entry name" value="rSAM"/>
</dbReference>
<dbReference type="InterPro" id="IPR058240">
    <property type="entry name" value="rSAM_sf"/>
</dbReference>
<dbReference type="GO" id="GO:0051539">
    <property type="term" value="F:4 iron, 4 sulfur cluster binding"/>
    <property type="evidence" value="ECO:0007669"/>
    <property type="project" value="UniProtKB-KW"/>
</dbReference>
<dbReference type="PANTHER" id="PTHR30352:SF14">
    <property type="entry name" value="PYRUVATE FORMATE-LYASE 3-ACTIVATING ENZYME-RELATED"/>
    <property type="match status" value="1"/>
</dbReference>
<dbReference type="SFLD" id="SFLDG01066">
    <property type="entry name" value="organic_radical-activating_enz"/>
    <property type="match status" value="1"/>
</dbReference>
<evidence type="ECO:0000256" key="7">
    <source>
        <dbReference type="ARBA" id="ARBA00023004"/>
    </source>
</evidence>
<dbReference type="Pfam" id="PF04055">
    <property type="entry name" value="Radical_SAM"/>
    <property type="match status" value="1"/>
</dbReference>
<evidence type="ECO:0000256" key="3">
    <source>
        <dbReference type="ARBA" id="ARBA00022485"/>
    </source>
</evidence>
<evidence type="ECO:0000256" key="5">
    <source>
        <dbReference type="ARBA" id="ARBA00022723"/>
    </source>
</evidence>
<keyword evidence="4" id="KW-0949">S-adenosyl-L-methionine</keyword>
<evidence type="ECO:0000256" key="2">
    <source>
        <dbReference type="ARBA" id="ARBA00009777"/>
    </source>
</evidence>
<keyword evidence="6 10" id="KW-0560">Oxidoreductase</keyword>
<sequence>MIFNIQRYSTHDGPGIRTVVFLKGCSLGCRWCQNPESRERQRDVLFDARLCLPGCDLCQQAAPQAIHRTLDGLLIARDRLDAPLLDALTDCCPTQALTVCGEVKNVEEVMATVLRDKPFYDRSGGGITLSGGEPFMQPEFAAALFKASHEAGIHTAVETCLHVPWKYIEPSLPHVDLFLADLKHVADAPFKQWTDGSASRVMDNLKKLAAAGKKMIIRVPLIQGFNADEEAVKAISDFAADELLVSEIHFLPYHTLGMNKYTLLSQPYHAPDKPLDAPALLDFAQEYACKKGLTAILRG</sequence>
<dbReference type="Gene3D" id="3.20.20.70">
    <property type="entry name" value="Aldolase class I"/>
    <property type="match status" value="1"/>
</dbReference>
<feature type="domain" description="Radical SAM core" evidence="9">
    <location>
        <begin position="11"/>
        <end position="290"/>
    </location>
</feature>
<dbReference type="PIRSF" id="PIRSF000371">
    <property type="entry name" value="PFL_act_enz"/>
    <property type="match status" value="1"/>
</dbReference>
<dbReference type="SUPFAM" id="SSF102114">
    <property type="entry name" value="Radical SAM enzymes"/>
    <property type="match status" value="1"/>
</dbReference>
<name>A0A6N3GR04_9ENTR</name>
<keyword evidence="8" id="KW-0411">Iron-sulfur</keyword>
<dbReference type="PANTHER" id="PTHR30352">
    <property type="entry name" value="PYRUVATE FORMATE-LYASE-ACTIVATING ENZYME"/>
    <property type="match status" value="1"/>
</dbReference>
<evidence type="ECO:0000259" key="9">
    <source>
        <dbReference type="PROSITE" id="PS51918"/>
    </source>
</evidence>
<keyword evidence="7" id="KW-0408">Iron</keyword>
<gene>
    <name evidence="10" type="primary">hpdA</name>
    <name evidence="10" type="ORF">EMLFYP7_03384</name>
</gene>
<proteinExistence type="inferred from homology"/>
<dbReference type="CDD" id="cd01335">
    <property type="entry name" value="Radical_SAM"/>
    <property type="match status" value="1"/>
</dbReference>
<dbReference type="AlphaFoldDB" id="A0A6N3GR04"/>
<dbReference type="RefSeq" id="WP_156566794.1">
    <property type="nucleotide sequence ID" value="NZ_CACRTZ010000033.1"/>
</dbReference>
<dbReference type="GO" id="GO:0016491">
    <property type="term" value="F:oxidoreductase activity"/>
    <property type="evidence" value="ECO:0007669"/>
    <property type="project" value="UniProtKB-KW"/>
</dbReference>
<comment type="similarity">
    <text evidence="2">Belongs to the organic radical-activating enzymes family.</text>
</comment>
<evidence type="ECO:0000256" key="4">
    <source>
        <dbReference type="ARBA" id="ARBA00022691"/>
    </source>
</evidence>
<dbReference type="EC" id="1.97.1.-" evidence="10"/>
<dbReference type="SFLD" id="SFLDS00029">
    <property type="entry name" value="Radical_SAM"/>
    <property type="match status" value="1"/>
</dbReference>
<protein>
    <submittedName>
        <fullName evidence="10">4-hydroxyphenylacetate decarboxylase activating enzyme</fullName>
        <ecNumber evidence="10">1.97.1.-</ecNumber>
    </submittedName>
</protein>
<accession>A0A6N3GR04</accession>